<dbReference type="OrthoDB" id="2831684at2759"/>
<dbReference type="InterPro" id="IPR031728">
    <property type="entry name" value="GlcAase_C"/>
</dbReference>
<dbReference type="EMBL" id="KV460235">
    <property type="protein sequence ID" value="OBT95517.1"/>
    <property type="molecule type" value="Genomic_DNA"/>
</dbReference>
<dbReference type="Gene3D" id="3.20.20.80">
    <property type="entry name" value="Glycosidases"/>
    <property type="match status" value="1"/>
</dbReference>
<gene>
    <name evidence="3" type="ORF">VE01_05253</name>
</gene>
<dbReference type="GeneID" id="28838639"/>
<name>A0A1B8GI37_9PEZI</name>
<dbReference type="InterPro" id="IPR017853">
    <property type="entry name" value="GH"/>
</dbReference>
<keyword evidence="1" id="KW-0732">Signal</keyword>
<dbReference type="AlphaFoldDB" id="A0A1B8GI37"/>
<dbReference type="PANTHER" id="PTHR36183">
    <property type="entry name" value="BETA-GLUCURONIDASE"/>
    <property type="match status" value="1"/>
</dbReference>
<dbReference type="Proteomes" id="UP000091956">
    <property type="component" value="Unassembled WGS sequence"/>
</dbReference>
<dbReference type="SUPFAM" id="SSF51445">
    <property type="entry name" value="(Trans)glycosidases"/>
    <property type="match status" value="1"/>
</dbReference>
<dbReference type="PANTHER" id="PTHR36183:SF2">
    <property type="entry name" value="BETA-GLUCURONIDASE C-TERMINAL DOMAIN-CONTAINING PROTEIN"/>
    <property type="match status" value="1"/>
</dbReference>
<proteinExistence type="predicted"/>
<dbReference type="InterPro" id="IPR052974">
    <property type="entry name" value="GH79_Enzymes"/>
</dbReference>
<protein>
    <recommendedName>
        <fullName evidence="2">Beta-glucuronidase C-terminal domain-containing protein</fullName>
    </recommendedName>
</protein>
<dbReference type="Pfam" id="PF16862">
    <property type="entry name" value="Glyco_hydro_79C"/>
    <property type="match status" value="1"/>
</dbReference>
<dbReference type="RefSeq" id="XP_018129250.1">
    <property type="nucleotide sequence ID" value="XM_018274718.2"/>
</dbReference>
<evidence type="ECO:0000259" key="2">
    <source>
        <dbReference type="Pfam" id="PF16862"/>
    </source>
</evidence>
<keyword evidence="4" id="KW-1185">Reference proteome</keyword>
<sequence length="520" mass="56790">MSRMITTVVAALAFWPALASAVAVAPLSPRANTKAGLSYSDVSVSFDVSAGAKESMPLNRQLISVSIEFCYSVDFLGAAKSPNLFSKQLLQNVMDISGTLPIIRLGGNTQDKAAYCENCPESMNSTYAPGSTEAIDISFSKGLFTAMNENMPSKQEYIFGLNLGRNDVEVPKAELRAALKYLDQSKVVAYELGNEPDHFTMASYGFRSKDTWNMAAYVQQTLDWLPQLSSGKSFQYGSIAASPAVASDFTLVQALQFGVSKLKQVTIFSSHAYQADVCTPAHGELVKIEDYVNHMKTVQYYSAYIGEIAAAKSLGKIYHMGETSSAACHGKDGVSNTMGGLLWTIDYSFYMATLGLDRIFFHNGRGDYFYSFWEPIGGSASSPQPHINPQYYSLLFHASAISGLNSPRIHRVAHLDTHDLAHYAIYSGNQLKKMVILNTQLYNTTDTRPAKHVDLLSIFGKKLTVKRLTAPNTIAKTGVTWGNQAVDGKTGKFVGKETWESVNNGVVDVFASEAVIIEKN</sequence>
<reference evidence="4" key="2">
    <citation type="journal article" date="2018" name="Nat. Commun.">
        <title>Extreme sensitivity to ultraviolet light in the fungal pathogen causing white-nose syndrome of bats.</title>
        <authorList>
            <person name="Palmer J.M."/>
            <person name="Drees K.P."/>
            <person name="Foster J.T."/>
            <person name="Lindner D.L."/>
        </authorList>
    </citation>
    <scope>NUCLEOTIDE SEQUENCE [LARGE SCALE GENOMIC DNA]</scope>
    <source>
        <strain evidence="4">UAMH 10579</strain>
    </source>
</reference>
<dbReference type="InterPro" id="IPR013780">
    <property type="entry name" value="Glyco_hydro_b"/>
</dbReference>
<feature type="domain" description="Beta-glucuronidase C-terminal" evidence="2">
    <location>
        <begin position="423"/>
        <end position="516"/>
    </location>
</feature>
<evidence type="ECO:0000256" key="1">
    <source>
        <dbReference type="SAM" id="SignalP"/>
    </source>
</evidence>
<reference evidence="3 4" key="1">
    <citation type="submission" date="2016-03" db="EMBL/GenBank/DDBJ databases">
        <title>Comparative genomics of Pseudogymnoascus destructans, the fungus causing white-nose syndrome of bats.</title>
        <authorList>
            <person name="Palmer J.M."/>
            <person name="Drees K.P."/>
            <person name="Foster J.T."/>
            <person name="Lindner D.L."/>
        </authorList>
    </citation>
    <scope>NUCLEOTIDE SEQUENCE [LARGE SCALE GENOMIC DNA]</scope>
    <source>
        <strain evidence="3 4">UAMH 10579</strain>
    </source>
</reference>
<accession>A0A1B8GI37</accession>
<dbReference type="Gene3D" id="2.60.40.1180">
    <property type="entry name" value="Golgi alpha-mannosidase II"/>
    <property type="match status" value="1"/>
</dbReference>
<feature type="signal peptide" evidence="1">
    <location>
        <begin position="1"/>
        <end position="21"/>
    </location>
</feature>
<organism evidence="3 4">
    <name type="scientific">Pseudogymnoascus verrucosus</name>
    <dbReference type="NCBI Taxonomy" id="342668"/>
    <lineage>
        <taxon>Eukaryota</taxon>
        <taxon>Fungi</taxon>
        <taxon>Dikarya</taxon>
        <taxon>Ascomycota</taxon>
        <taxon>Pezizomycotina</taxon>
        <taxon>Leotiomycetes</taxon>
        <taxon>Thelebolales</taxon>
        <taxon>Thelebolaceae</taxon>
        <taxon>Pseudogymnoascus</taxon>
    </lineage>
</organism>
<feature type="chain" id="PRO_5008608721" description="Beta-glucuronidase C-terminal domain-containing protein" evidence="1">
    <location>
        <begin position="22"/>
        <end position="520"/>
    </location>
</feature>
<evidence type="ECO:0000313" key="3">
    <source>
        <dbReference type="EMBL" id="OBT95517.1"/>
    </source>
</evidence>
<evidence type="ECO:0000313" key="4">
    <source>
        <dbReference type="Proteomes" id="UP000091956"/>
    </source>
</evidence>